<feature type="transmembrane region" description="Helical" evidence="1">
    <location>
        <begin position="49"/>
        <end position="68"/>
    </location>
</feature>
<dbReference type="EMBL" id="SMAD01000003">
    <property type="protein sequence ID" value="TCS88250.1"/>
    <property type="molecule type" value="Genomic_DNA"/>
</dbReference>
<feature type="transmembrane region" description="Helical" evidence="1">
    <location>
        <begin position="241"/>
        <end position="269"/>
    </location>
</feature>
<name>A0A4R3KTG9_9SPHI</name>
<organism evidence="2 3">
    <name type="scientific">Anseongella ginsenosidimutans</name>
    <dbReference type="NCBI Taxonomy" id="496056"/>
    <lineage>
        <taxon>Bacteria</taxon>
        <taxon>Pseudomonadati</taxon>
        <taxon>Bacteroidota</taxon>
        <taxon>Sphingobacteriia</taxon>
        <taxon>Sphingobacteriales</taxon>
        <taxon>Sphingobacteriaceae</taxon>
        <taxon>Anseongella</taxon>
    </lineage>
</organism>
<proteinExistence type="predicted"/>
<evidence type="ECO:0000256" key="1">
    <source>
        <dbReference type="SAM" id="Phobius"/>
    </source>
</evidence>
<feature type="transmembrane region" description="Helical" evidence="1">
    <location>
        <begin position="275"/>
        <end position="292"/>
    </location>
</feature>
<dbReference type="RefSeq" id="WP_132128475.1">
    <property type="nucleotide sequence ID" value="NZ_CP042432.1"/>
</dbReference>
<feature type="transmembrane region" description="Helical" evidence="1">
    <location>
        <begin position="120"/>
        <end position="141"/>
    </location>
</feature>
<reference evidence="2 3" key="1">
    <citation type="submission" date="2019-03" db="EMBL/GenBank/DDBJ databases">
        <title>Genomic Encyclopedia of Type Strains, Phase IV (KMG-IV): sequencing the most valuable type-strain genomes for metagenomic binning, comparative biology and taxonomic classification.</title>
        <authorList>
            <person name="Goeker M."/>
        </authorList>
    </citation>
    <scope>NUCLEOTIDE SEQUENCE [LARGE SCALE GENOMIC DNA]</scope>
    <source>
        <strain evidence="2 3">DSM 21100</strain>
    </source>
</reference>
<keyword evidence="3" id="KW-1185">Reference proteome</keyword>
<dbReference type="AlphaFoldDB" id="A0A4R3KTG9"/>
<evidence type="ECO:0000313" key="2">
    <source>
        <dbReference type="EMBL" id="TCS88250.1"/>
    </source>
</evidence>
<feature type="transmembrane region" description="Helical" evidence="1">
    <location>
        <begin position="23"/>
        <end position="43"/>
    </location>
</feature>
<accession>A0A4R3KTG9</accession>
<evidence type="ECO:0000313" key="3">
    <source>
        <dbReference type="Proteomes" id="UP000295807"/>
    </source>
</evidence>
<comment type="caution">
    <text evidence="2">The sequence shown here is derived from an EMBL/GenBank/DDBJ whole genome shotgun (WGS) entry which is preliminary data.</text>
</comment>
<dbReference type="Proteomes" id="UP000295807">
    <property type="component" value="Unassembled WGS sequence"/>
</dbReference>
<keyword evidence="1" id="KW-0472">Membrane</keyword>
<dbReference type="OrthoDB" id="783222at2"/>
<feature type="transmembrane region" description="Helical" evidence="1">
    <location>
        <begin position="80"/>
        <end position="100"/>
    </location>
</feature>
<protein>
    <recommendedName>
        <fullName evidence="4">O-antigen ligase-like membrane protein</fullName>
    </recommendedName>
</protein>
<evidence type="ECO:0008006" key="4">
    <source>
        <dbReference type="Google" id="ProtNLM"/>
    </source>
</evidence>
<keyword evidence="1" id="KW-0812">Transmembrane</keyword>
<feature type="transmembrane region" description="Helical" evidence="1">
    <location>
        <begin position="153"/>
        <end position="174"/>
    </location>
</feature>
<feature type="transmembrane region" description="Helical" evidence="1">
    <location>
        <begin position="355"/>
        <end position="375"/>
    </location>
</feature>
<sequence length="447" mass="51546">MTLTSPGQDTSDMEIAMCREYPFVPKFLNIIMLFFPLTSFLLIPSIQGTTIATVLSSILFGIILILPLGDVKFLILKELFAFFAIILALSFCSQLANLVSGLKLSEDLVLINRADYLDTFYRLSHITQTLYLIVGFLIYILVKYFADQTTLEYAYWGLRLLCFYALYEFVYYMFTGHNGDFMSNRTLGHNERSASLFQTVNLGGITLLRLKGYTGEPSMFTFTVMPYWILAVALKRRFDIWLLLLCLLLTFSTTSYFTIFAFLTFWFLYKRQYKIIIAAGFAMVAIGVALQLEPFSSLFKGIYDFVFADKFSEDAISSRDRGNHFQTHISYWATLDYFHQLFGIGFGYIRSTDFFSTLFLNTGLIGFLIFTWFVFKNFKRYIIPGDLRICYWSGLVAVYMIMMGTVPEFAYPSLWIYLSIGYVLETVKESYTLSVNNTFNENSACPR</sequence>
<feature type="transmembrane region" description="Helical" evidence="1">
    <location>
        <begin position="387"/>
        <end position="406"/>
    </location>
</feature>
<keyword evidence="1" id="KW-1133">Transmembrane helix</keyword>
<gene>
    <name evidence="2" type="ORF">EDD80_103112</name>
</gene>